<dbReference type="InterPro" id="IPR001543">
    <property type="entry name" value="FliN-like_C"/>
</dbReference>
<keyword evidence="13" id="KW-0969">Cilium</keyword>
<evidence type="ECO:0000256" key="1">
    <source>
        <dbReference type="ARBA" id="ARBA00004117"/>
    </source>
</evidence>
<keyword evidence="7" id="KW-0145">Chemotaxis</keyword>
<comment type="function">
    <text evidence="11">FliM is one of three proteins (FliG, FliN, FliM) that forms the rotor-mounted switch complex (C ring), located at the base of the basal body. This complex interacts with the CheY and CheZ chemotaxis proteins, in addition to contacting components of the motor that determine the direction of flagellar rotation.</text>
</comment>
<comment type="subcellular location">
    <subcellularLocation>
        <location evidence="1">Bacterial flagellum basal body</location>
    </subcellularLocation>
    <subcellularLocation>
        <location evidence="2">Cell membrane</location>
        <topology evidence="2">Peripheral membrane protein</topology>
    </subcellularLocation>
</comment>
<dbReference type="SUPFAM" id="SSF101801">
    <property type="entry name" value="Surface presentation of antigens (SPOA)"/>
    <property type="match status" value="1"/>
</dbReference>
<dbReference type="GO" id="GO:0009425">
    <property type="term" value="C:bacterial-type flagellum basal body"/>
    <property type="evidence" value="ECO:0007669"/>
    <property type="project" value="UniProtKB-SubCell"/>
</dbReference>
<comment type="similarity">
    <text evidence="4">Belongs to the FliM family.</text>
</comment>
<sequence>MESKRREQKLGTEKYVESYDFRHPKLFSKEIMRNLRTLHDMFARSLGRVLGSALRHKVDVLLYGIDQLSVSKFINSIQSPSVIYLSSIDEFSGNVIMVMPPGFCIHIIERQSGGYGGDLSEPRSLTTIEEKIISRVVKGINHELIVAWEPYMDFNITSTTYESKPENIHLSSVDPTIVVKLLIDFGDKQASIQISYPYSMLKQAMNNSVLTKGKKTEKEKLSEEAYESYKRTLSDADVCIKPLLGTTRLTIKDIIDLEEGDVIPLNQRTDQPLKVKVNNALKMSAYPGVVRGRRAVKIFDVVEEINEKEVI</sequence>
<dbReference type="GO" id="GO:0003774">
    <property type="term" value="F:cytoskeletal motor activity"/>
    <property type="evidence" value="ECO:0007669"/>
    <property type="project" value="InterPro"/>
</dbReference>
<keyword evidence="9" id="KW-0472">Membrane</keyword>
<dbReference type="InterPro" id="IPR001689">
    <property type="entry name" value="Flag_FliM"/>
</dbReference>
<dbReference type="GO" id="GO:0071978">
    <property type="term" value="P:bacterial-type flagellum-dependent swarming motility"/>
    <property type="evidence" value="ECO:0007669"/>
    <property type="project" value="TreeGrafter"/>
</dbReference>
<keyword evidence="13" id="KW-0282">Flagellum</keyword>
<evidence type="ECO:0000256" key="4">
    <source>
        <dbReference type="ARBA" id="ARBA00011049"/>
    </source>
</evidence>
<dbReference type="PRINTS" id="PR00956">
    <property type="entry name" value="FLGMOTORFLIN"/>
</dbReference>
<dbReference type="AlphaFoldDB" id="A0A1M5HF20"/>
<gene>
    <name evidence="13" type="ORF">SAMN05443144_12023</name>
</gene>
<keyword evidence="8" id="KW-0283">Flagellar rotation</keyword>
<name>A0A1M5HF20_9BACT</name>
<dbReference type="PANTHER" id="PTHR30034:SF6">
    <property type="entry name" value="YOP PROTEINS TRANSLOCATION PROTEIN Q"/>
    <property type="match status" value="1"/>
</dbReference>
<keyword evidence="10" id="KW-0975">Bacterial flagellum</keyword>
<dbReference type="RefSeq" id="WP_073066857.1">
    <property type="nucleotide sequence ID" value="NZ_FQUS01000020.1"/>
</dbReference>
<dbReference type="PANTHER" id="PTHR30034">
    <property type="entry name" value="FLAGELLAR MOTOR SWITCH PROTEIN FLIM"/>
    <property type="match status" value="1"/>
</dbReference>
<dbReference type="EMBL" id="FQUS01000020">
    <property type="protein sequence ID" value="SHG14579.1"/>
    <property type="molecule type" value="Genomic_DNA"/>
</dbReference>
<evidence type="ECO:0000256" key="10">
    <source>
        <dbReference type="ARBA" id="ARBA00023143"/>
    </source>
</evidence>
<dbReference type="SUPFAM" id="SSF103039">
    <property type="entry name" value="CheC-like"/>
    <property type="match status" value="1"/>
</dbReference>
<proteinExistence type="inferred from homology"/>
<evidence type="ECO:0000313" key="13">
    <source>
        <dbReference type="EMBL" id="SHG14579.1"/>
    </source>
</evidence>
<evidence type="ECO:0000313" key="14">
    <source>
        <dbReference type="Proteomes" id="UP000184041"/>
    </source>
</evidence>
<dbReference type="STRING" id="1194090.SAMN05443144_12023"/>
<dbReference type="GO" id="GO:0005886">
    <property type="term" value="C:plasma membrane"/>
    <property type="evidence" value="ECO:0007669"/>
    <property type="project" value="UniProtKB-SubCell"/>
</dbReference>
<reference evidence="13 14" key="1">
    <citation type="submission" date="2016-11" db="EMBL/GenBank/DDBJ databases">
        <authorList>
            <person name="Jaros S."/>
            <person name="Januszkiewicz K."/>
            <person name="Wedrychowicz H."/>
        </authorList>
    </citation>
    <scope>NUCLEOTIDE SEQUENCE [LARGE SCALE GENOMIC DNA]</scope>
    <source>
        <strain evidence="13 14">DSM 21986</strain>
    </source>
</reference>
<dbReference type="GO" id="GO:0050918">
    <property type="term" value="P:positive chemotaxis"/>
    <property type="evidence" value="ECO:0007669"/>
    <property type="project" value="TreeGrafter"/>
</dbReference>
<dbReference type="CDD" id="cd17908">
    <property type="entry name" value="FliM"/>
    <property type="match status" value="1"/>
</dbReference>
<dbReference type="InterPro" id="IPR001172">
    <property type="entry name" value="FliN_T3SS_HrcQb"/>
</dbReference>
<dbReference type="Pfam" id="PF01052">
    <property type="entry name" value="FliMN_C"/>
    <property type="match status" value="1"/>
</dbReference>
<dbReference type="PIRSF" id="PIRSF002888">
    <property type="entry name" value="FliM"/>
    <property type="match status" value="1"/>
</dbReference>
<evidence type="ECO:0000256" key="7">
    <source>
        <dbReference type="ARBA" id="ARBA00022500"/>
    </source>
</evidence>
<keyword evidence="6" id="KW-1003">Cell membrane</keyword>
<dbReference type="Proteomes" id="UP000184041">
    <property type="component" value="Unassembled WGS sequence"/>
</dbReference>
<evidence type="ECO:0000256" key="9">
    <source>
        <dbReference type="ARBA" id="ARBA00023136"/>
    </source>
</evidence>
<keyword evidence="13" id="KW-0966">Cell projection</keyword>
<evidence type="ECO:0000256" key="6">
    <source>
        <dbReference type="ARBA" id="ARBA00022475"/>
    </source>
</evidence>
<evidence type="ECO:0000256" key="8">
    <source>
        <dbReference type="ARBA" id="ARBA00022779"/>
    </source>
</evidence>
<dbReference type="OrthoDB" id="9806941at2"/>
<evidence type="ECO:0000259" key="12">
    <source>
        <dbReference type="Pfam" id="PF01052"/>
    </source>
</evidence>
<evidence type="ECO:0000256" key="5">
    <source>
        <dbReference type="ARBA" id="ARBA00021898"/>
    </source>
</evidence>
<organism evidence="13 14">
    <name type="scientific">Fodinibius roseus</name>
    <dbReference type="NCBI Taxonomy" id="1194090"/>
    <lineage>
        <taxon>Bacteria</taxon>
        <taxon>Pseudomonadati</taxon>
        <taxon>Balneolota</taxon>
        <taxon>Balneolia</taxon>
        <taxon>Balneolales</taxon>
        <taxon>Balneolaceae</taxon>
        <taxon>Fodinibius</taxon>
    </lineage>
</organism>
<protein>
    <recommendedName>
        <fullName evidence="5">Flagellar motor switch protein FliM</fullName>
    </recommendedName>
</protein>
<evidence type="ECO:0000256" key="3">
    <source>
        <dbReference type="ARBA" id="ARBA00009226"/>
    </source>
</evidence>
<dbReference type="Gene3D" id="2.30.330.10">
    <property type="entry name" value="SpoA-like"/>
    <property type="match status" value="1"/>
</dbReference>
<dbReference type="Pfam" id="PF02154">
    <property type="entry name" value="FliM"/>
    <property type="match status" value="1"/>
</dbReference>
<dbReference type="InterPro" id="IPR036429">
    <property type="entry name" value="SpoA-like_sf"/>
</dbReference>
<dbReference type="InterPro" id="IPR028976">
    <property type="entry name" value="CheC-like_sf"/>
</dbReference>
<comment type="similarity">
    <text evidence="3">Belongs to the FliN/MopA/SpaO family.</text>
</comment>
<evidence type="ECO:0000256" key="2">
    <source>
        <dbReference type="ARBA" id="ARBA00004202"/>
    </source>
</evidence>
<keyword evidence="14" id="KW-1185">Reference proteome</keyword>
<feature type="domain" description="Flagellar motor switch protein FliN-like C-terminal" evidence="12">
    <location>
        <begin position="233"/>
        <end position="302"/>
    </location>
</feature>
<evidence type="ECO:0000256" key="11">
    <source>
        <dbReference type="ARBA" id="ARBA00025044"/>
    </source>
</evidence>
<dbReference type="Gene3D" id="3.40.1550.10">
    <property type="entry name" value="CheC-like"/>
    <property type="match status" value="1"/>
</dbReference>
<accession>A0A1M5HF20</accession>